<evidence type="ECO:0008006" key="4">
    <source>
        <dbReference type="Google" id="ProtNLM"/>
    </source>
</evidence>
<dbReference type="EMBL" id="CP149822">
    <property type="protein sequence ID" value="WZN40511.1"/>
    <property type="molecule type" value="Genomic_DNA"/>
</dbReference>
<sequence>MMKQLLITLALFTGISAISVAQTSKPKPAAKPAKPAASAADGKLRFRTTWGIYLSDSIPRPEVLKILDSALVVRDQKNNKFPVVSFDFIYVAKEAYMNDTTSQVGFYTETTGDSFKGERLSPLWSQRLKETIQKGESLIFSNIVIRYTEDKFYRVPELRVTVR</sequence>
<proteinExistence type="predicted"/>
<dbReference type="RefSeq" id="WP_341835428.1">
    <property type="nucleotide sequence ID" value="NZ_CP149822.1"/>
</dbReference>
<evidence type="ECO:0000313" key="2">
    <source>
        <dbReference type="EMBL" id="WZN40511.1"/>
    </source>
</evidence>
<keyword evidence="1" id="KW-0732">Signal</keyword>
<accession>A0ABZ2YNL4</accession>
<feature type="chain" id="PRO_5045152751" description="Gliding motility-associated lipoprotein GldH" evidence="1">
    <location>
        <begin position="22"/>
        <end position="163"/>
    </location>
</feature>
<name>A0ABZ2YNL4_9BACT</name>
<dbReference type="Proteomes" id="UP001485459">
    <property type="component" value="Chromosome"/>
</dbReference>
<organism evidence="2 3">
    <name type="scientific">Chitinophaga pollutisoli</name>
    <dbReference type="NCBI Taxonomy" id="3133966"/>
    <lineage>
        <taxon>Bacteria</taxon>
        <taxon>Pseudomonadati</taxon>
        <taxon>Bacteroidota</taxon>
        <taxon>Chitinophagia</taxon>
        <taxon>Chitinophagales</taxon>
        <taxon>Chitinophagaceae</taxon>
        <taxon>Chitinophaga</taxon>
    </lineage>
</organism>
<evidence type="ECO:0000313" key="3">
    <source>
        <dbReference type="Proteomes" id="UP001485459"/>
    </source>
</evidence>
<evidence type="ECO:0000256" key="1">
    <source>
        <dbReference type="SAM" id="SignalP"/>
    </source>
</evidence>
<feature type="signal peptide" evidence="1">
    <location>
        <begin position="1"/>
        <end position="21"/>
    </location>
</feature>
<gene>
    <name evidence="2" type="ORF">WJU16_21335</name>
</gene>
<keyword evidence="3" id="KW-1185">Reference proteome</keyword>
<protein>
    <recommendedName>
        <fullName evidence="4">Gliding motility-associated lipoprotein GldH</fullName>
    </recommendedName>
</protein>
<reference evidence="3" key="1">
    <citation type="submission" date="2024-03" db="EMBL/GenBank/DDBJ databases">
        <title>Chitinophaga horti sp. nov., isolated from garden soil.</title>
        <authorList>
            <person name="Lee D.S."/>
            <person name="Han D.M."/>
            <person name="Baek J.H."/>
            <person name="Choi D.G."/>
            <person name="Jeon J.H."/>
            <person name="Jeon C.O."/>
        </authorList>
    </citation>
    <scope>NUCLEOTIDE SEQUENCE [LARGE SCALE GENOMIC DNA]</scope>
    <source>
        <strain evidence="3">GPA1</strain>
    </source>
</reference>